<evidence type="ECO:0000313" key="3">
    <source>
        <dbReference type="Proteomes" id="UP000274139"/>
    </source>
</evidence>
<dbReference type="OrthoDB" id="6615103at2"/>
<organism evidence="2 3">
    <name type="scientific">Aquitalea palustris</name>
    <dbReference type="NCBI Taxonomy" id="2480983"/>
    <lineage>
        <taxon>Bacteria</taxon>
        <taxon>Pseudomonadati</taxon>
        <taxon>Pseudomonadota</taxon>
        <taxon>Betaproteobacteria</taxon>
        <taxon>Neisseriales</taxon>
        <taxon>Chromobacteriaceae</taxon>
        <taxon>Aquitalea</taxon>
    </lineage>
</organism>
<proteinExistence type="predicted"/>
<evidence type="ECO:0000313" key="2">
    <source>
        <dbReference type="EMBL" id="RMD00146.1"/>
    </source>
</evidence>
<name>A0A454JL33_9NEIS</name>
<feature type="domain" description="Helix-turn-helix" evidence="1">
    <location>
        <begin position="22"/>
        <end position="73"/>
    </location>
</feature>
<keyword evidence="2" id="KW-0238">DNA-binding</keyword>
<evidence type="ECO:0000259" key="1">
    <source>
        <dbReference type="Pfam" id="PF12728"/>
    </source>
</evidence>
<protein>
    <submittedName>
        <fullName evidence="2">DNA-binding protein</fullName>
    </submittedName>
</protein>
<reference evidence="2 3" key="1">
    <citation type="submission" date="2018-10" db="EMBL/GenBank/DDBJ databases">
        <title>Draft genome sequence of Aquitalea MWU14-2217 isolated from a wild cranberry bog in Provincetown, Massachusetts.</title>
        <authorList>
            <person name="Ebadzadsahrai G."/>
            <person name="Soby S."/>
        </authorList>
    </citation>
    <scope>NUCLEOTIDE SEQUENCE [LARGE SCALE GENOMIC DNA]</scope>
    <source>
        <strain evidence="2 3">MWU14-2217</strain>
    </source>
</reference>
<dbReference type="AlphaFoldDB" id="A0A454JL33"/>
<gene>
    <name evidence="2" type="ORF">EAY64_05330</name>
</gene>
<dbReference type="InterPro" id="IPR041657">
    <property type="entry name" value="HTH_17"/>
</dbReference>
<dbReference type="GO" id="GO:0003677">
    <property type="term" value="F:DNA binding"/>
    <property type="evidence" value="ECO:0007669"/>
    <property type="project" value="UniProtKB-KW"/>
</dbReference>
<accession>A0A454JL33</accession>
<dbReference type="RefSeq" id="WP_113024012.1">
    <property type="nucleotide sequence ID" value="NZ_JAIZDC010000004.1"/>
</dbReference>
<comment type="caution">
    <text evidence="2">The sequence shown here is derived from an EMBL/GenBank/DDBJ whole genome shotgun (WGS) entry which is preliminary data.</text>
</comment>
<dbReference type="EMBL" id="RFAR01000018">
    <property type="protein sequence ID" value="RMD00146.1"/>
    <property type="molecule type" value="Genomic_DNA"/>
</dbReference>
<dbReference type="Pfam" id="PF12728">
    <property type="entry name" value="HTH_17"/>
    <property type="match status" value="1"/>
</dbReference>
<sequence length="77" mass="8424">MKKNLYYPPALQAHIDAGKGALTTEEAAVLLGFKPQTLRKWMCYGEGPKGLKPLKIGHAVRWPIEQLASLLQGGEHG</sequence>
<dbReference type="Proteomes" id="UP000274139">
    <property type="component" value="Unassembled WGS sequence"/>
</dbReference>
<keyword evidence="3" id="KW-1185">Reference proteome</keyword>